<dbReference type="InterPro" id="IPR037523">
    <property type="entry name" value="VOC_core"/>
</dbReference>
<dbReference type="InterPro" id="IPR058997">
    <property type="entry name" value="YycE-like_C"/>
</dbReference>
<keyword evidence="3" id="KW-1185">Reference proteome</keyword>
<sequence length="149" mass="16643">MSVSISHLRIARPVSDLQRAVAMYRDGLGLEVLGGFEDHAGFDGVMLGDPARHWHLEFTHCRRQKVEPRHTVEDLLVIYVDGLEAFEAFCLRLTGSGFQRVAPFNPYWRENGATFADGDGYRVVVSRVAWLALFSSTRDAAASAAQPHR</sequence>
<dbReference type="PROSITE" id="PS51819">
    <property type="entry name" value="VOC"/>
    <property type="match status" value="1"/>
</dbReference>
<protein>
    <submittedName>
        <fullName evidence="2">VOC family protein</fullName>
    </submittedName>
</protein>
<dbReference type="Proteomes" id="UP000258127">
    <property type="component" value="Chromosome"/>
</dbReference>
<dbReference type="InterPro" id="IPR029068">
    <property type="entry name" value="Glyas_Bleomycin-R_OHBP_Dase"/>
</dbReference>
<dbReference type="Gene3D" id="3.10.180.10">
    <property type="entry name" value="2,3-Dihydroxybiphenyl 1,2-Dioxygenase, domain 1"/>
    <property type="match status" value="1"/>
</dbReference>
<dbReference type="RefSeq" id="WP_116887788.1">
    <property type="nucleotide sequence ID" value="NZ_CP031641.1"/>
</dbReference>
<name>A0AAI8KAH0_9PSED</name>
<proteinExistence type="predicted"/>
<accession>A0AAI8KAH0</accession>
<dbReference type="EMBL" id="CP031641">
    <property type="protein sequence ID" value="AXO87603.1"/>
    <property type="molecule type" value="Genomic_DNA"/>
</dbReference>
<evidence type="ECO:0000313" key="3">
    <source>
        <dbReference type="Proteomes" id="UP000258127"/>
    </source>
</evidence>
<evidence type="ECO:0000313" key="2">
    <source>
        <dbReference type="EMBL" id="AXO87603.1"/>
    </source>
</evidence>
<organism evidence="2 3">
    <name type="scientific">Pseudomonas parafulva</name>
    <dbReference type="NCBI Taxonomy" id="157782"/>
    <lineage>
        <taxon>Bacteria</taxon>
        <taxon>Pseudomonadati</taxon>
        <taxon>Pseudomonadota</taxon>
        <taxon>Gammaproteobacteria</taxon>
        <taxon>Pseudomonadales</taxon>
        <taxon>Pseudomonadaceae</taxon>
        <taxon>Pseudomonas</taxon>
    </lineage>
</organism>
<reference evidence="2 3" key="1">
    <citation type="submission" date="2018-08" db="EMBL/GenBank/DDBJ databases">
        <authorList>
            <person name="Lee Y."/>
            <person name="Kakembo D."/>
        </authorList>
    </citation>
    <scope>NUCLEOTIDE SEQUENCE [LARGE SCALE GENOMIC DNA]</scope>
    <source>
        <strain evidence="2 3">JBCS1880</strain>
    </source>
</reference>
<dbReference type="Pfam" id="PF22659">
    <property type="entry name" value="YycE-like_C"/>
    <property type="match status" value="1"/>
</dbReference>
<evidence type="ECO:0000259" key="1">
    <source>
        <dbReference type="PROSITE" id="PS51819"/>
    </source>
</evidence>
<dbReference type="InterPro" id="IPR058998">
    <property type="entry name" value="YycE-like_N"/>
</dbReference>
<dbReference type="CDD" id="cd06587">
    <property type="entry name" value="VOC"/>
    <property type="match status" value="1"/>
</dbReference>
<feature type="domain" description="VOC" evidence="1">
    <location>
        <begin position="4"/>
        <end position="128"/>
    </location>
</feature>
<gene>
    <name evidence="2" type="ORF">DZC75_06015</name>
</gene>
<dbReference type="SUPFAM" id="SSF54593">
    <property type="entry name" value="Glyoxalase/Bleomycin resistance protein/Dihydroxybiphenyl dioxygenase"/>
    <property type="match status" value="1"/>
</dbReference>
<dbReference type="AlphaFoldDB" id="A0AAI8KAH0"/>
<dbReference type="Pfam" id="PF22658">
    <property type="entry name" value="YycE-like_N"/>
    <property type="match status" value="1"/>
</dbReference>